<keyword evidence="7 10" id="KW-0443">Lipid metabolism</keyword>
<dbReference type="Proteomes" id="UP001154078">
    <property type="component" value="Chromosome 10"/>
</dbReference>
<keyword evidence="10" id="KW-0560">Oxidoreductase</keyword>
<evidence type="ECO:0000256" key="9">
    <source>
        <dbReference type="ARBA" id="ARBA00052530"/>
    </source>
</evidence>
<dbReference type="SUPFAM" id="SSF51735">
    <property type="entry name" value="NAD(P)-binding Rossmann-fold domains"/>
    <property type="match status" value="1"/>
</dbReference>
<name>A0A9P0FDM8_BRAAE</name>
<dbReference type="AlphaFoldDB" id="A0A9P0FDM8"/>
<keyword evidence="3 10" id="KW-0444">Lipid biosynthesis</keyword>
<keyword evidence="14" id="KW-1185">Reference proteome</keyword>
<reference evidence="13" key="1">
    <citation type="submission" date="2021-12" db="EMBL/GenBank/DDBJ databases">
        <authorList>
            <person name="King R."/>
        </authorList>
    </citation>
    <scope>NUCLEOTIDE SEQUENCE</scope>
</reference>
<feature type="domain" description="Thioester reductase (TE)" evidence="12">
    <location>
        <begin position="17"/>
        <end position="284"/>
    </location>
</feature>
<keyword evidence="4 10" id="KW-0812">Transmembrane</keyword>
<comment type="catalytic activity">
    <reaction evidence="9 10">
        <text>a long-chain fatty acyl-CoA + 2 NADPH + 2 H(+) = a long-chain primary fatty alcohol + 2 NADP(+) + CoA</text>
        <dbReference type="Rhea" id="RHEA:52716"/>
        <dbReference type="ChEBI" id="CHEBI:15378"/>
        <dbReference type="ChEBI" id="CHEBI:57287"/>
        <dbReference type="ChEBI" id="CHEBI:57783"/>
        <dbReference type="ChEBI" id="CHEBI:58349"/>
        <dbReference type="ChEBI" id="CHEBI:77396"/>
        <dbReference type="ChEBI" id="CHEBI:83139"/>
        <dbReference type="EC" id="1.2.1.84"/>
    </reaction>
</comment>
<feature type="domain" description="Fatty acyl-CoA reductase C-terminal" evidence="11">
    <location>
        <begin position="361"/>
        <end position="453"/>
    </location>
</feature>
<evidence type="ECO:0000256" key="2">
    <source>
        <dbReference type="ARBA" id="ARBA00005928"/>
    </source>
</evidence>
<evidence type="ECO:0000256" key="4">
    <source>
        <dbReference type="ARBA" id="ARBA00022692"/>
    </source>
</evidence>
<organism evidence="13 14">
    <name type="scientific">Brassicogethes aeneus</name>
    <name type="common">Rape pollen beetle</name>
    <name type="synonym">Meligethes aeneus</name>
    <dbReference type="NCBI Taxonomy" id="1431903"/>
    <lineage>
        <taxon>Eukaryota</taxon>
        <taxon>Metazoa</taxon>
        <taxon>Ecdysozoa</taxon>
        <taxon>Arthropoda</taxon>
        <taxon>Hexapoda</taxon>
        <taxon>Insecta</taxon>
        <taxon>Pterygota</taxon>
        <taxon>Neoptera</taxon>
        <taxon>Endopterygota</taxon>
        <taxon>Coleoptera</taxon>
        <taxon>Polyphaga</taxon>
        <taxon>Cucujiformia</taxon>
        <taxon>Nitidulidae</taxon>
        <taxon>Meligethinae</taxon>
        <taxon>Brassicogethes</taxon>
    </lineage>
</organism>
<dbReference type="InterPro" id="IPR013120">
    <property type="entry name" value="FAR_NAD-bd"/>
</dbReference>
<evidence type="ECO:0000256" key="1">
    <source>
        <dbReference type="ARBA" id="ARBA00004141"/>
    </source>
</evidence>
<comment type="similarity">
    <text evidence="2 10">Belongs to the fatty acyl-CoA reductase family.</text>
</comment>
<feature type="transmembrane region" description="Helical" evidence="10">
    <location>
        <begin position="354"/>
        <end position="377"/>
    </location>
</feature>
<keyword evidence="5 10" id="KW-0521">NADP</keyword>
<evidence type="ECO:0000256" key="10">
    <source>
        <dbReference type="RuleBase" id="RU363097"/>
    </source>
</evidence>
<dbReference type="EMBL" id="OV121141">
    <property type="protein sequence ID" value="CAH0548796.1"/>
    <property type="molecule type" value="Genomic_DNA"/>
</dbReference>
<dbReference type="OrthoDB" id="429813at2759"/>
<evidence type="ECO:0000259" key="12">
    <source>
        <dbReference type="Pfam" id="PF07993"/>
    </source>
</evidence>
<dbReference type="GO" id="GO:0102965">
    <property type="term" value="F:alcohol-forming long-chain fatty acyl-CoA reductase activity"/>
    <property type="evidence" value="ECO:0007669"/>
    <property type="project" value="UniProtKB-EC"/>
</dbReference>
<dbReference type="GO" id="GO:0080019">
    <property type="term" value="F:alcohol-forming very long-chain fatty acyl-CoA reductase activity"/>
    <property type="evidence" value="ECO:0007669"/>
    <property type="project" value="InterPro"/>
</dbReference>
<dbReference type="GO" id="GO:0035336">
    <property type="term" value="P:long-chain fatty-acyl-CoA metabolic process"/>
    <property type="evidence" value="ECO:0007669"/>
    <property type="project" value="TreeGrafter"/>
</dbReference>
<comment type="subcellular location">
    <subcellularLocation>
        <location evidence="1">Membrane</location>
        <topology evidence="1">Multi-pass membrane protein</topology>
    </subcellularLocation>
</comment>
<dbReference type="Pfam" id="PF03015">
    <property type="entry name" value="Sterile"/>
    <property type="match status" value="1"/>
</dbReference>
<keyword evidence="8 10" id="KW-0472">Membrane</keyword>
<sequence>MQETDIQKYYNGATVFLTGGTGFLGKILIEKLLRSTEVKMIYILIRDKKGKNVHSRADELFDDVIFEVLKKKTPKFRHKIEPIPGDCSISGLGLTLEDRKKIITNTNMVFHVAATVRFDENLKLAYSVNVNAAKEILDLSRQMKNLKSVMHVSTAYSNCHLKEIDEKFYDYPVNYDDVGVVLEKLTKNEADDITPRILGKWPNTYTFTKALAESLIKKTGNGIPIGIFRPAIVVSTYKEPIPGWIDNMYGPTGIVAGGSSGLLRVMKNDESMLADLVPVDTCVAGLIAAAWDVGTQKTERTVENISIYNYVSSVENPLRWSDFHNINALHGLKYPLTNTFWTSGVKGTKHEKLYTIYTFLFHFLPAIVMDLVAFVTGNKPRLMEMYRKIHKLVDVISYFSLREWTFSNDNTKKLFNKLSEKDKLLFPLSIERVNWYIFFNDYMKGVRKYLLKDPDDTLQVALVKAKRINWIDTILKKVIQGVLVILVWSYVSKIFSY</sequence>
<dbReference type="Pfam" id="PF07993">
    <property type="entry name" value="NAD_binding_4"/>
    <property type="match status" value="1"/>
</dbReference>
<evidence type="ECO:0000256" key="6">
    <source>
        <dbReference type="ARBA" id="ARBA00022989"/>
    </source>
</evidence>
<dbReference type="PANTHER" id="PTHR11011:SF60">
    <property type="entry name" value="FATTY ACYL-COA REDUCTASE-RELATED"/>
    <property type="match status" value="1"/>
</dbReference>
<protein>
    <recommendedName>
        <fullName evidence="10">Fatty acyl-CoA reductase</fullName>
        <ecNumber evidence="10">1.2.1.84</ecNumber>
    </recommendedName>
</protein>
<dbReference type="EC" id="1.2.1.84" evidence="10"/>
<evidence type="ECO:0000313" key="13">
    <source>
        <dbReference type="EMBL" id="CAH0548796.1"/>
    </source>
</evidence>
<dbReference type="InterPro" id="IPR036291">
    <property type="entry name" value="NAD(P)-bd_dom_sf"/>
</dbReference>
<keyword evidence="6 10" id="KW-1133">Transmembrane helix</keyword>
<dbReference type="GO" id="GO:0016020">
    <property type="term" value="C:membrane"/>
    <property type="evidence" value="ECO:0007669"/>
    <property type="project" value="UniProtKB-SubCell"/>
</dbReference>
<evidence type="ECO:0000256" key="3">
    <source>
        <dbReference type="ARBA" id="ARBA00022516"/>
    </source>
</evidence>
<dbReference type="Gene3D" id="3.40.50.720">
    <property type="entry name" value="NAD(P)-binding Rossmann-like Domain"/>
    <property type="match status" value="1"/>
</dbReference>
<dbReference type="GO" id="GO:0005777">
    <property type="term" value="C:peroxisome"/>
    <property type="evidence" value="ECO:0007669"/>
    <property type="project" value="TreeGrafter"/>
</dbReference>
<evidence type="ECO:0000259" key="11">
    <source>
        <dbReference type="Pfam" id="PF03015"/>
    </source>
</evidence>
<dbReference type="PANTHER" id="PTHR11011">
    <property type="entry name" value="MALE STERILITY PROTEIN 2-RELATED"/>
    <property type="match status" value="1"/>
</dbReference>
<dbReference type="InterPro" id="IPR026055">
    <property type="entry name" value="FAR"/>
</dbReference>
<evidence type="ECO:0000256" key="7">
    <source>
        <dbReference type="ARBA" id="ARBA00023098"/>
    </source>
</evidence>
<dbReference type="FunFam" id="3.40.50.720:FF:000143">
    <property type="entry name" value="Fatty acyl-CoA reductase"/>
    <property type="match status" value="1"/>
</dbReference>
<dbReference type="InterPro" id="IPR033640">
    <property type="entry name" value="FAR_C"/>
</dbReference>
<evidence type="ECO:0000256" key="5">
    <source>
        <dbReference type="ARBA" id="ARBA00022857"/>
    </source>
</evidence>
<evidence type="ECO:0000313" key="14">
    <source>
        <dbReference type="Proteomes" id="UP001154078"/>
    </source>
</evidence>
<comment type="function">
    <text evidence="10">Catalyzes the reduction of fatty acyl-CoA to fatty alcohols.</text>
</comment>
<accession>A0A9P0FDM8</accession>
<dbReference type="CDD" id="cd05236">
    <property type="entry name" value="FAR-N_SDR_e"/>
    <property type="match status" value="1"/>
</dbReference>
<dbReference type="CDD" id="cd09071">
    <property type="entry name" value="FAR_C"/>
    <property type="match status" value="1"/>
</dbReference>
<proteinExistence type="inferred from homology"/>
<gene>
    <name evidence="13" type="ORF">MELIAE_LOCUS2183</name>
</gene>
<evidence type="ECO:0000256" key="8">
    <source>
        <dbReference type="ARBA" id="ARBA00023136"/>
    </source>
</evidence>